<feature type="domain" description="Reverse transcriptase" evidence="1">
    <location>
        <begin position="1"/>
        <end position="138"/>
    </location>
</feature>
<dbReference type="InterPro" id="IPR000477">
    <property type="entry name" value="RT_dom"/>
</dbReference>
<reference evidence="2 3" key="1">
    <citation type="journal article" date="2019" name="Commun. Biol.">
        <title>The bagworm genome reveals a unique fibroin gene that provides high tensile strength.</title>
        <authorList>
            <person name="Kono N."/>
            <person name="Nakamura H."/>
            <person name="Ohtoshi R."/>
            <person name="Tomita M."/>
            <person name="Numata K."/>
            <person name="Arakawa K."/>
        </authorList>
    </citation>
    <scope>NUCLEOTIDE SEQUENCE [LARGE SCALE GENOMIC DNA]</scope>
</reference>
<evidence type="ECO:0000259" key="1">
    <source>
        <dbReference type="PROSITE" id="PS50878"/>
    </source>
</evidence>
<dbReference type="STRING" id="151549.A0A4C1UFH7"/>
<dbReference type="Pfam" id="PF00078">
    <property type="entry name" value="RVT_1"/>
    <property type="match status" value="1"/>
</dbReference>
<keyword evidence="2" id="KW-0548">Nucleotidyltransferase</keyword>
<dbReference type="PROSITE" id="PS50878">
    <property type="entry name" value="RT_POL"/>
    <property type="match status" value="1"/>
</dbReference>
<keyword evidence="2" id="KW-0808">Transferase</keyword>
<dbReference type="Proteomes" id="UP000299102">
    <property type="component" value="Unassembled WGS sequence"/>
</dbReference>
<sequence>MTPAPKKPFDLSNISRRALNTNNSTSAKRLIRAGVPQGSTLSSLLYSVYTNDIPCPQIGVQLALFADDTALYLRCSNFRQITPRLQKAIDEMMRWFQTWRIKVNPEKSAAIFFNYSKIKKTEVEPYNSPTFHICNSSI</sequence>
<keyword evidence="2" id="KW-0695">RNA-directed DNA polymerase</keyword>
<dbReference type="AlphaFoldDB" id="A0A4C1UFH7"/>
<accession>A0A4C1UFH7</accession>
<protein>
    <submittedName>
        <fullName evidence="2">Probable RNA-directed DNA polymerase from transposon BS</fullName>
    </submittedName>
</protein>
<dbReference type="EMBL" id="BGZK01000165">
    <property type="protein sequence ID" value="GBP24722.1"/>
    <property type="molecule type" value="Genomic_DNA"/>
</dbReference>
<organism evidence="2 3">
    <name type="scientific">Eumeta variegata</name>
    <name type="common">Bagworm moth</name>
    <name type="synonym">Eumeta japonica</name>
    <dbReference type="NCBI Taxonomy" id="151549"/>
    <lineage>
        <taxon>Eukaryota</taxon>
        <taxon>Metazoa</taxon>
        <taxon>Ecdysozoa</taxon>
        <taxon>Arthropoda</taxon>
        <taxon>Hexapoda</taxon>
        <taxon>Insecta</taxon>
        <taxon>Pterygota</taxon>
        <taxon>Neoptera</taxon>
        <taxon>Endopterygota</taxon>
        <taxon>Lepidoptera</taxon>
        <taxon>Glossata</taxon>
        <taxon>Ditrysia</taxon>
        <taxon>Tineoidea</taxon>
        <taxon>Psychidae</taxon>
        <taxon>Oiketicinae</taxon>
        <taxon>Eumeta</taxon>
    </lineage>
</organism>
<proteinExistence type="predicted"/>
<dbReference type="OrthoDB" id="6627393at2759"/>
<comment type="caution">
    <text evidence="2">The sequence shown here is derived from an EMBL/GenBank/DDBJ whole genome shotgun (WGS) entry which is preliminary data.</text>
</comment>
<dbReference type="PANTHER" id="PTHR33332">
    <property type="entry name" value="REVERSE TRANSCRIPTASE DOMAIN-CONTAINING PROTEIN"/>
    <property type="match status" value="1"/>
</dbReference>
<dbReference type="SUPFAM" id="SSF56672">
    <property type="entry name" value="DNA/RNA polymerases"/>
    <property type="match status" value="1"/>
</dbReference>
<keyword evidence="3" id="KW-1185">Reference proteome</keyword>
<dbReference type="GO" id="GO:0003964">
    <property type="term" value="F:RNA-directed DNA polymerase activity"/>
    <property type="evidence" value="ECO:0007669"/>
    <property type="project" value="UniProtKB-KW"/>
</dbReference>
<gene>
    <name evidence="2" type="primary">RTase</name>
    <name evidence="2" type="ORF">EVAR_79569_1</name>
</gene>
<name>A0A4C1UFH7_EUMVA</name>
<evidence type="ECO:0000313" key="3">
    <source>
        <dbReference type="Proteomes" id="UP000299102"/>
    </source>
</evidence>
<dbReference type="InterPro" id="IPR043502">
    <property type="entry name" value="DNA/RNA_pol_sf"/>
</dbReference>
<evidence type="ECO:0000313" key="2">
    <source>
        <dbReference type="EMBL" id="GBP24722.1"/>
    </source>
</evidence>